<evidence type="ECO:0000256" key="2">
    <source>
        <dbReference type="ARBA" id="ARBA00004569"/>
    </source>
</evidence>
<name>A0A2S2QR87_9HEMI</name>
<keyword evidence="7" id="KW-1015">Disulfide bond</keyword>
<evidence type="ECO:0000256" key="5">
    <source>
        <dbReference type="ARBA" id="ARBA00023002"/>
    </source>
</evidence>
<comment type="catalytic activity">
    <reaction evidence="8 9">
        <text>2 R'C(R)SH + O2 = R'C(R)S-S(R)CR' + H2O2</text>
        <dbReference type="Rhea" id="RHEA:17357"/>
        <dbReference type="ChEBI" id="CHEBI:15379"/>
        <dbReference type="ChEBI" id="CHEBI:16240"/>
        <dbReference type="ChEBI" id="CHEBI:16520"/>
        <dbReference type="ChEBI" id="CHEBI:17412"/>
        <dbReference type="EC" id="1.8.3.2"/>
    </reaction>
</comment>
<comment type="cofactor">
    <cofactor evidence="1 9">
        <name>FAD</name>
        <dbReference type="ChEBI" id="CHEBI:57692"/>
    </cofactor>
</comment>
<dbReference type="InterPro" id="IPR036774">
    <property type="entry name" value="ERV/ALR_sulphydryl_oxid_sf"/>
</dbReference>
<reference evidence="11" key="1">
    <citation type="submission" date="2018-04" db="EMBL/GenBank/DDBJ databases">
        <title>Transcriptome assembly of Sipha flava.</title>
        <authorList>
            <person name="Scully E.D."/>
            <person name="Geib S.M."/>
            <person name="Palmer N.A."/>
            <person name="Koch K."/>
            <person name="Bradshaw J."/>
            <person name="Heng-Moss T."/>
            <person name="Sarath G."/>
        </authorList>
    </citation>
    <scope>NUCLEOTIDE SEQUENCE</scope>
</reference>
<organism evidence="11">
    <name type="scientific">Sipha flava</name>
    <name type="common">yellow sugarcane aphid</name>
    <dbReference type="NCBI Taxonomy" id="143950"/>
    <lineage>
        <taxon>Eukaryota</taxon>
        <taxon>Metazoa</taxon>
        <taxon>Ecdysozoa</taxon>
        <taxon>Arthropoda</taxon>
        <taxon>Hexapoda</taxon>
        <taxon>Insecta</taxon>
        <taxon>Pterygota</taxon>
        <taxon>Neoptera</taxon>
        <taxon>Paraneoptera</taxon>
        <taxon>Hemiptera</taxon>
        <taxon>Sternorrhyncha</taxon>
        <taxon>Aphidomorpha</taxon>
        <taxon>Aphidoidea</taxon>
        <taxon>Aphididae</taxon>
        <taxon>Sipha</taxon>
    </lineage>
</organism>
<dbReference type="Pfam" id="PF04777">
    <property type="entry name" value="Evr1_Alr"/>
    <property type="match status" value="1"/>
</dbReference>
<evidence type="ECO:0000256" key="6">
    <source>
        <dbReference type="ARBA" id="ARBA00023128"/>
    </source>
</evidence>
<evidence type="ECO:0000256" key="9">
    <source>
        <dbReference type="RuleBase" id="RU371123"/>
    </source>
</evidence>
<dbReference type="PROSITE" id="PS51324">
    <property type="entry name" value="ERV_ALR"/>
    <property type="match status" value="1"/>
</dbReference>
<evidence type="ECO:0000256" key="4">
    <source>
        <dbReference type="ARBA" id="ARBA00022827"/>
    </source>
</evidence>
<dbReference type="PANTHER" id="PTHR12645">
    <property type="entry name" value="ALR/ERV"/>
    <property type="match status" value="1"/>
</dbReference>
<evidence type="ECO:0000313" key="13">
    <source>
        <dbReference type="RefSeq" id="XP_025412335.1"/>
    </source>
</evidence>
<evidence type="ECO:0000256" key="1">
    <source>
        <dbReference type="ARBA" id="ARBA00001974"/>
    </source>
</evidence>
<gene>
    <name evidence="11" type="primary">Gfer</name>
    <name evidence="13" type="synonym">LOC112684846</name>
    <name evidence="11" type="ORF">g.74179</name>
</gene>
<dbReference type="InterPro" id="IPR039799">
    <property type="entry name" value="ALR/ERV"/>
</dbReference>
<dbReference type="EC" id="1.8.3.2" evidence="9"/>
<proteinExistence type="predicted"/>
<dbReference type="RefSeq" id="XP_025412335.1">
    <property type="nucleotide sequence ID" value="XM_025556550.1"/>
</dbReference>
<dbReference type="AlphaFoldDB" id="A0A2S2QR87"/>
<dbReference type="Proteomes" id="UP000694846">
    <property type="component" value="Unplaced"/>
</dbReference>
<dbReference type="FunFam" id="1.20.120.310:FF:000003">
    <property type="entry name" value="Sulfhydryl oxidase"/>
    <property type="match status" value="1"/>
</dbReference>
<sequence>MSIIYNAYNSYQVFINTFKHNIFKIKNENEKPINDVNTQLIEHTQTAEPCRSCTDFRTFSRIRRQEFSQTQVQPVSSTNNVNETKRLENQREDCPLDKDELGRSTWKLLHTIAATYSDEPSTEEQSNIQQFIRLLPKVYPCEICANDFAEILMYHPPDISSQKSFARWMCEVHNMINRKLEKPLFDCSKVNERWRDGWADGHCD</sequence>
<dbReference type="Gene3D" id="1.20.120.310">
    <property type="entry name" value="ERV/ALR sulfhydryl oxidase domain"/>
    <property type="match status" value="1"/>
</dbReference>
<evidence type="ECO:0000256" key="8">
    <source>
        <dbReference type="ARBA" id="ARBA00048864"/>
    </source>
</evidence>
<dbReference type="OrthoDB" id="17199at2759"/>
<dbReference type="GO" id="GO:0050660">
    <property type="term" value="F:flavin adenine dinucleotide binding"/>
    <property type="evidence" value="ECO:0007669"/>
    <property type="project" value="TreeGrafter"/>
</dbReference>
<dbReference type="EMBL" id="GGMS01011086">
    <property type="protein sequence ID" value="MBY80289.1"/>
    <property type="molecule type" value="Transcribed_RNA"/>
</dbReference>
<dbReference type="PANTHER" id="PTHR12645:SF0">
    <property type="entry name" value="FAD-LINKED SULFHYDRYL OXIDASE ALR"/>
    <property type="match status" value="1"/>
</dbReference>
<accession>A0A2S2QR87</accession>
<comment type="subcellular location">
    <subcellularLocation>
        <location evidence="2">Mitochondrion intermembrane space</location>
    </subcellularLocation>
</comment>
<reference evidence="13" key="2">
    <citation type="submission" date="2025-04" db="UniProtKB">
        <authorList>
            <consortium name="RefSeq"/>
        </authorList>
    </citation>
    <scope>IDENTIFICATION</scope>
    <source>
        <tissue evidence="13">Whole body</tissue>
    </source>
</reference>
<keyword evidence="12" id="KW-1185">Reference proteome</keyword>
<keyword evidence="4 9" id="KW-0274">FAD</keyword>
<feature type="domain" description="ERV/ALR sulfhydryl oxidase" evidence="10">
    <location>
        <begin position="94"/>
        <end position="194"/>
    </location>
</feature>
<dbReference type="GO" id="GO:0005758">
    <property type="term" value="C:mitochondrial intermembrane space"/>
    <property type="evidence" value="ECO:0007669"/>
    <property type="project" value="UniProtKB-SubCell"/>
</dbReference>
<evidence type="ECO:0000256" key="3">
    <source>
        <dbReference type="ARBA" id="ARBA00022630"/>
    </source>
</evidence>
<dbReference type="SUPFAM" id="SSF69000">
    <property type="entry name" value="FAD-dependent thiol oxidase"/>
    <property type="match status" value="1"/>
</dbReference>
<keyword evidence="3 9" id="KW-0285">Flavoprotein</keyword>
<protein>
    <recommendedName>
        <fullName evidence="9">Sulfhydryl oxidase</fullName>
        <ecNumber evidence="9">1.8.3.2</ecNumber>
    </recommendedName>
</protein>
<evidence type="ECO:0000259" key="10">
    <source>
        <dbReference type="PROSITE" id="PS51324"/>
    </source>
</evidence>
<dbReference type="InterPro" id="IPR017905">
    <property type="entry name" value="ERV/ALR_sulphydryl_oxidase"/>
</dbReference>
<dbReference type="GO" id="GO:0016971">
    <property type="term" value="F:flavin-dependent sulfhydryl oxidase activity"/>
    <property type="evidence" value="ECO:0007669"/>
    <property type="project" value="InterPro"/>
</dbReference>
<evidence type="ECO:0000313" key="12">
    <source>
        <dbReference type="Proteomes" id="UP000694846"/>
    </source>
</evidence>
<keyword evidence="5 9" id="KW-0560">Oxidoreductase</keyword>
<evidence type="ECO:0000256" key="7">
    <source>
        <dbReference type="ARBA" id="ARBA00023157"/>
    </source>
</evidence>
<keyword evidence="6" id="KW-0496">Mitochondrion</keyword>
<evidence type="ECO:0000313" key="11">
    <source>
        <dbReference type="EMBL" id="MBY80289.1"/>
    </source>
</evidence>